<reference evidence="1 2" key="1">
    <citation type="journal article" date="2018" name="Nat. Biotechnol.">
        <title>A standardized bacterial taxonomy based on genome phylogeny substantially revises the tree of life.</title>
        <authorList>
            <person name="Parks D.H."/>
            <person name="Chuvochina M."/>
            <person name="Waite D.W."/>
            <person name="Rinke C."/>
            <person name="Skarshewski A."/>
            <person name="Chaumeil P.A."/>
            <person name="Hugenholtz P."/>
        </authorList>
    </citation>
    <scope>NUCLEOTIDE SEQUENCE [LARGE SCALE GENOMIC DNA]</scope>
    <source>
        <strain evidence="1">UBA11978</strain>
    </source>
</reference>
<evidence type="ECO:0000313" key="2">
    <source>
        <dbReference type="Proteomes" id="UP000263517"/>
    </source>
</evidence>
<name>A0A350NZY9_9ALTE</name>
<gene>
    <name evidence="1" type="ORF">DCW74_02595</name>
</gene>
<comment type="caution">
    <text evidence="1">The sequence shown here is derived from an EMBL/GenBank/DDBJ whole genome shotgun (WGS) entry which is preliminary data.</text>
</comment>
<dbReference type="AlphaFoldDB" id="A0A350NZY9"/>
<organism evidence="1 2">
    <name type="scientific">Alteromonas australica</name>
    <dbReference type="NCBI Taxonomy" id="589873"/>
    <lineage>
        <taxon>Bacteria</taxon>
        <taxon>Pseudomonadati</taxon>
        <taxon>Pseudomonadota</taxon>
        <taxon>Gammaproteobacteria</taxon>
        <taxon>Alteromonadales</taxon>
        <taxon>Alteromonadaceae</taxon>
        <taxon>Alteromonas/Salinimonas group</taxon>
        <taxon>Alteromonas</taxon>
    </lineage>
</organism>
<accession>A0A350NZY9</accession>
<sequence length="60" mass="6910">MKERAKYEYKIFQTPATSPSIKLLNALLESLGDYGWEPIEVDSERGQILAKREISETLHD</sequence>
<dbReference type="EMBL" id="DNAN01000090">
    <property type="protein sequence ID" value="HAW74606.1"/>
    <property type="molecule type" value="Genomic_DNA"/>
</dbReference>
<evidence type="ECO:0000313" key="1">
    <source>
        <dbReference type="EMBL" id="HAW74606.1"/>
    </source>
</evidence>
<proteinExistence type="predicted"/>
<protein>
    <recommendedName>
        <fullName evidence="3">DUF4177 domain-containing protein</fullName>
    </recommendedName>
</protein>
<dbReference type="Proteomes" id="UP000263517">
    <property type="component" value="Unassembled WGS sequence"/>
</dbReference>
<evidence type="ECO:0008006" key="3">
    <source>
        <dbReference type="Google" id="ProtNLM"/>
    </source>
</evidence>